<keyword evidence="4" id="KW-0963">Cytoplasm</keyword>
<evidence type="ECO:0000256" key="7">
    <source>
        <dbReference type="ARBA" id="ARBA00022737"/>
    </source>
</evidence>
<keyword evidence="11" id="KW-0143">Chaperone</keyword>
<dbReference type="GO" id="GO:0009408">
    <property type="term" value="P:response to heat"/>
    <property type="evidence" value="ECO:0007669"/>
    <property type="project" value="InterPro"/>
</dbReference>
<comment type="cofactor">
    <cofactor evidence="1">
        <name>Zn(2+)</name>
        <dbReference type="ChEBI" id="CHEBI:29105"/>
    </cofactor>
</comment>
<feature type="zinc finger region" description="CR-type" evidence="12">
    <location>
        <begin position="213"/>
        <end position="287"/>
    </location>
</feature>
<keyword evidence="8 12" id="KW-0863">Zinc-finger</keyword>
<evidence type="ECO:0000256" key="8">
    <source>
        <dbReference type="ARBA" id="ARBA00022771"/>
    </source>
</evidence>
<evidence type="ECO:0000313" key="16">
    <source>
        <dbReference type="Proteomes" id="UP000289340"/>
    </source>
</evidence>
<evidence type="ECO:0000259" key="13">
    <source>
        <dbReference type="PROSITE" id="PS50076"/>
    </source>
</evidence>
<comment type="subcellular location">
    <subcellularLocation>
        <location evidence="2">Cytoplasm</location>
    </subcellularLocation>
</comment>
<dbReference type="Gene3D" id="6.20.20.10">
    <property type="match status" value="2"/>
</dbReference>
<dbReference type="HAMAP" id="MF_01152">
    <property type="entry name" value="DnaJ"/>
    <property type="match status" value="1"/>
</dbReference>
<organism evidence="15 16">
    <name type="scientific">Glycine soja</name>
    <name type="common">Wild soybean</name>
    <dbReference type="NCBI Taxonomy" id="3848"/>
    <lineage>
        <taxon>Eukaryota</taxon>
        <taxon>Viridiplantae</taxon>
        <taxon>Streptophyta</taxon>
        <taxon>Embryophyta</taxon>
        <taxon>Tracheophyta</taxon>
        <taxon>Spermatophyta</taxon>
        <taxon>Magnoliopsida</taxon>
        <taxon>eudicotyledons</taxon>
        <taxon>Gunneridae</taxon>
        <taxon>Pentapetalae</taxon>
        <taxon>rosids</taxon>
        <taxon>fabids</taxon>
        <taxon>Fabales</taxon>
        <taxon>Fabaceae</taxon>
        <taxon>Papilionoideae</taxon>
        <taxon>50 kb inversion clade</taxon>
        <taxon>NPAAA clade</taxon>
        <taxon>indigoferoid/millettioid clade</taxon>
        <taxon>Phaseoleae</taxon>
        <taxon>Glycine</taxon>
        <taxon>Glycine subgen. Soja</taxon>
    </lineage>
</organism>
<dbReference type="SUPFAM" id="SSF49493">
    <property type="entry name" value="HSP40/DnaJ peptide-binding domain"/>
    <property type="match status" value="2"/>
</dbReference>
<evidence type="ECO:0000313" key="15">
    <source>
        <dbReference type="EMBL" id="RZC26025.1"/>
    </source>
</evidence>
<evidence type="ECO:0000256" key="2">
    <source>
        <dbReference type="ARBA" id="ARBA00004496"/>
    </source>
</evidence>
<comment type="caution">
    <text evidence="15">The sequence shown here is derived from an EMBL/GenBank/DDBJ whole genome shotgun (WGS) entry which is preliminary data.</text>
</comment>
<keyword evidence="6 12" id="KW-0479">Metal-binding</keyword>
<keyword evidence="16" id="KW-1185">Reference proteome</keyword>
<evidence type="ECO:0000256" key="3">
    <source>
        <dbReference type="ARBA" id="ARBA00011738"/>
    </source>
</evidence>
<evidence type="ECO:0000256" key="1">
    <source>
        <dbReference type="ARBA" id="ARBA00001947"/>
    </source>
</evidence>
<proteinExistence type="inferred from homology"/>
<dbReference type="InterPro" id="IPR036410">
    <property type="entry name" value="HSP_DnaJ_Cys-rich_dom_sf"/>
</dbReference>
<dbReference type="CDD" id="cd10719">
    <property type="entry name" value="DnaJ_zf"/>
    <property type="match status" value="1"/>
</dbReference>
<protein>
    <submittedName>
        <fullName evidence="15">Chaperone protein dnaJ 1, mitochondrial isoform C</fullName>
    </submittedName>
</protein>
<evidence type="ECO:0000256" key="5">
    <source>
        <dbReference type="ARBA" id="ARBA00022705"/>
    </source>
</evidence>
<dbReference type="PROSITE" id="PS50076">
    <property type="entry name" value="DNAJ_2"/>
    <property type="match status" value="1"/>
</dbReference>
<dbReference type="GO" id="GO:0042026">
    <property type="term" value="P:protein refolding"/>
    <property type="evidence" value="ECO:0007669"/>
    <property type="project" value="TreeGrafter"/>
</dbReference>
<dbReference type="CDD" id="cd06257">
    <property type="entry name" value="DnaJ"/>
    <property type="match status" value="1"/>
</dbReference>
<dbReference type="Proteomes" id="UP000289340">
    <property type="component" value="Chromosome 2"/>
</dbReference>
<dbReference type="PRINTS" id="PR00625">
    <property type="entry name" value="JDOMAIN"/>
</dbReference>
<feature type="domain" description="CR-type" evidence="14">
    <location>
        <begin position="213"/>
        <end position="287"/>
    </location>
</feature>
<dbReference type="PANTHER" id="PTHR43096">
    <property type="entry name" value="DNAJ HOMOLOG 1, MITOCHONDRIAL-RELATED"/>
    <property type="match status" value="1"/>
</dbReference>
<dbReference type="GO" id="GO:0005524">
    <property type="term" value="F:ATP binding"/>
    <property type="evidence" value="ECO:0007669"/>
    <property type="project" value="InterPro"/>
</dbReference>
<evidence type="ECO:0000259" key="14">
    <source>
        <dbReference type="PROSITE" id="PS51188"/>
    </source>
</evidence>
<dbReference type="Gene3D" id="1.10.287.110">
    <property type="entry name" value="DnaJ domain"/>
    <property type="match status" value="1"/>
</dbReference>
<keyword evidence="5" id="KW-0235">DNA replication</keyword>
<dbReference type="GO" id="GO:0031072">
    <property type="term" value="F:heat shock protein binding"/>
    <property type="evidence" value="ECO:0007669"/>
    <property type="project" value="InterPro"/>
</dbReference>
<keyword evidence="7" id="KW-0677">Repeat</keyword>
<dbReference type="GO" id="GO:0006260">
    <property type="term" value="P:DNA replication"/>
    <property type="evidence" value="ECO:0007669"/>
    <property type="project" value="UniProtKB-KW"/>
</dbReference>
<keyword evidence="10" id="KW-0346">Stress response</keyword>
<sequence length="489" mass="54527">MRRFAWFTPYRRHLLSSLTSESLVDKGESTFTKFSSSRQSFLLARGTFGQLRVRHENGGVPDSESTVKISLFSCHRFSFSSSADRDHYGTLGVPENASQDEIKKAFHSLAKKYHPDANKNNPSAKRKFQDIREAYETLRDSKKRAEYDKMRTRGSEDIEYDRDDAERFRNAYRSHFSDSFHKVFYEIFEEATTQFSSNIEVELSLTFSEAAGGCTKHVSFDALVPCDHCNGQGYPLDAIPKVCPTCRGSGRVTIPPFTSTCITCKGSGRIIKDSCLTCGGSGAVEGVKEVKVTIPAGVDSGDTIHVPEGGNAAGSGGRPGSLYIKIKAIFFPNILTLTSPILELVTEDSIFVRDGADIYVDSNISFTQAILGGKVEVPTLSGKMQLKIPKGVQHGQLLVLRGKGLPKHGFLVHHGDQYVRFRVNLPIEINERQRAILEELAKEEIKEGNNSSFEGNWWQQILEHTMGPKYMLELSMLILFLIFIKKVLS</sequence>
<dbReference type="EMBL" id="QZWG01000002">
    <property type="protein sequence ID" value="RZC26025.1"/>
    <property type="molecule type" value="Genomic_DNA"/>
</dbReference>
<comment type="subunit">
    <text evidence="3">Homodimer.</text>
</comment>
<dbReference type="InterPro" id="IPR008971">
    <property type="entry name" value="HSP40/DnaJ_pept-bd"/>
</dbReference>
<dbReference type="FunFam" id="2.60.260.20:FF:000004">
    <property type="entry name" value="Molecular chaperone DnaJ"/>
    <property type="match status" value="1"/>
</dbReference>
<evidence type="ECO:0000256" key="9">
    <source>
        <dbReference type="ARBA" id="ARBA00022833"/>
    </source>
</evidence>
<dbReference type="InterPro" id="IPR012724">
    <property type="entry name" value="DnaJ"/>
</dbReference>
<dbReference type="InterPro" id="IPR036869">
    <property type="entry name" value="J_dom_sf"/>
</dbReference>
<reference evidence="15 16" key="1">
    <citation type="submission" date="2018-09" db="EMBL/GenBank/DDBJ databases">
        <title>A high-quality reference genome of wild soybean provides a powerful tool to mine soybean genomes.</title>
        <authorList>
            <person name="Xie M."/>
            <person name="Chung C.Y.L."/>
            <person name="Li M.-W."/>
            <person name="Wong F.-L."/>
            <person name="Chan T.-F."/>
            <person name="Lam H.-M."/>
        </authorList>
    </citation>
    <scope>NUCLEOTIDE SEQUENCE [LARGE SCALE GENOMIC DNA]</scope>
    <source>
        <strain evidence="16">cv. W05</strain>
        <tissue evidence="15">Hypocotyl of etiolated seedlings</tissue>
    </source>
</reference>
<evidence type="ECO:0000256" key="10">
    <source>
        <dbReference type="ARBA" id="ARBA00023016"/>
    </source>
</evidence>
<dbReference type="SUPFAM" id="SSF46565">
    <property type="entry name" value="Chaperone J-domain"/>
    <property type="match status" value="1"/>
</dbReference>
<dbReference type="InterPro" id="IPR001305">
    <property type="entry name" value="HSP_DnaJ_Cys-rich_dom"/>
</dbReference>
<evidence type="ECO:0000256" key="6">
    <source>
        <dbReference type="ARBA" id="ARBA00022723"/>
    </source>
</evidence>
<dbReference type="PROSITE" id="PS00636">
    <property type="entry name" value="DNAJ_1"/>
    <property type="match status" value="1"/>
</dbReference>
<dbReference type="InterPro" id="IPR001623">
    <property type="entry name" value="DnaJ_domain"/>
</dbReference>
<evidence type="ECO:0000256" key="4">
    <source>
        <dbReference type="ARBA" id="ARBA00022490"/>
    </source>
</evidence>
<feature type="domain" description="J" evidence="13">
    <location>
        <begin position="86"/>
        <end position="151"/>
    </location>
</feature>
<evidence type="ECO:0000256" key="11">
    <source>
        <dbReference type="ARBA" id="ARBA00023186"/>
    </source>
</evidence>
<dbReference type="PROSITE" id="PS51188">
    <property type="entry name" value="ZF_CR"/>
    <property type="match status" value="1"/>
</dbReference>
<name>A0A445LS45_GLYSO</name>
<dbReference type="SMART" id="SM00271">
    <property type="entry name" value="DnaJ"/>
    <property type="match status" value="1"/>
</dbReference>
<evidence type="ECO:0000256" key="12">
    <source>
        <dbReference type="PROSITE-ProRule" id="PRU00546"/>
    </source>
</evidence>
<accession>A0A445LS45</accession>
<gene>
    <name evidence="15" type="ORF">D0Y65_004626</name>
</gene>
<dbReference type="Pfam" id="PF01556">
    <property type="entry name" value="DnaJ_C"/>
    <property type="match status" value="2"/>
</dbReference>
<dbReference type="InterPro" id="IPR018253">
    <property type="entry name" value="DnaJ_domain_CS"/>
</dbReference>
<keyword evidence="9 12" id="KW-0862">Zinc</keyword>
<dbReference type="GO" id="GO:0051082">
    <property type="term" value="F:unfolded protein binding"/>
    <property type="evidence" value="ECO:0007669"/>
    <property type="project" value="InterPro"/>
</dbReference>
<dbReference type="Gene3D" id="2.60.260.20">
    <property type="entry name" value="Urease metallochaperone UreE, N-terminal domain"/>
    <property type="match status" value="2"/>
</dbReference>
<dbReference type="Pfam" id="PF00226">
    <property type="entry name" value="DnaJ"/>
    <property type="match status" value="1"/>
</dbReference>
<dbReference type="GO" id="GO:0005737">
    <property type="term" value="C:cytoplasm"/>
    <property type="evidence" value="ECO:0007669"/>
    <property type="project" value="UniProtKB-SubCell"/>
</dbReference>
<dbReference type="GO" id="GO:0008270">
    <property type="term" value="F:zinc ion binding"/>
    <property type="evidence" value="ECO:0007669"/>
    <property type="project" value="UniProtKB-KW"/>
</dbReference>
<dbReference type="SUPFAM" id="SSF57938">
    <property type="entry name" value="DnaJ/Hsp40 cysteine-rich domain"/>
    <property type="match status" value="1"/>
</dbReference>
<dbReference type="InterPro" id="IPR002939">
    <property type="entry name" value="DnaJ_C"/>
</dbReference>
<dbReference type="CDD" id="cd10747">
    <property type="entry name" value="DnaJ_C"/>
    <property type="match status" value="1"/>
</dbReference>
<dbReference type="Pfam" id="PF00684">
    <property type="entry name" value="DnaJ_CXXCXGXG"/>
    <property type="match status" value="1"/>
</dbReference>
<dbReference type="AlphaFoldDB" id="A0A445LS45"/>
<dbReference type="PANTHER" id="PTHR43096:SF36">
    <property type="entry name" value="CHAPERONE PROTEIN DNAJ 1, MITOCHONDRIAL"/>
    <property type="match status" value="1"/>
</dbReference>